<dbReference type="Proteomes" id="UP001200034">
    <property type="component" value="Unassembled WGS sequence"/>
</dbReference>
<accession>A0AAD4K5P5</accession>
<dbReference type="EMBL" id="JAJJHW010001127">
    <property type="protein sequence ID" value="KAH8377893.1"/>
    <property type="molecule type" value="Genomic_DNA"/>
</dbReference>
<keyword evidence="2" id="KW-1185">Reference proteome</keyword>
<dbReference type="PROSITE" id="PS51419">
    <property type="entry name" value="RAB"/>
    <property type="match status" value="1"/>
</dbReference>
<comment type="caution">
    <text evidence="1">The sequence shown here is derived from an EMBL/GenBank/DDBJ whole genome shotgun (WGS) entry which is preliminary data.</text>
</comment>
<sequence>MRRNTTFRSKCNFDVILLGDTAVGKSSLIARLLDSTSSELKEPTATVGTECAVKTILLPDAYIRLNICDTSGQKR</sequence>
<reference evidence="1" key="1">
    <citation type="journal article" date="2021" name="Mol. Ecol. Resour.">
        <title>Phylogenomic analyses of the genus Drosophila reveals genomic signals of climate adaptation.</title>
        <authorList>
            <person name="Li F."/>
            <person name="Rane R.V."/>
            <person name="Luria V."/>
            <person name="Xiong Z."/>
            <person name="Chen J."/>
            <person name="Li Z."/>
            <person name="Catullo R.A."/>
            <person name="Griffin P.C."/>
            <person name="Schiffer M."/>
            <person name="Pearce S."/>
            <person name="Lee S.F."/>
            <person name="McElroy K."/>
            <person name="Stocker A."/>
            <person name="Shirriffs J."/>
            <person name="Cockerell F."/>
            <person name="Coppin C."/>
            <person name="Sgro C.M."/>
            <person name="Karger A."/>
            <person name="Cain J.W."/>
            <person name="Weber J.A."/>
            <person name="Santpere G."/>
            <person name="Kirschner M.W."/>
            <person name="Hoffmann A.A."/>
            <person name="Oakeshott J.G."/>
            <person name="Zhang G."/>
        </authorList>
    </citation>
    <scope>NUCLEOTIDE SEQUENCE</scope>
    <source>
        <strain evidence="1">BGI-SZ-2011g</strain>
    </source>
</reference>
<dbReference type="PRINTS" id="PR00449">
    <property type="entry name" value="RASTRNSFRMNG"/>
</dbReference>
<name>A0AAD4K5P5_9MUSC</name>
<dbReference type="GO" id="GO:0003924">
    <property type="term" value="F:GTPase activity"/>
    <property type="evidence" value="ECO:0007669"/>
    <property type="project" value="InterPro"/>
</dbReference>
<evidence type="ECO:0000313" key="1">
    <source>
        <dbReference type="EMBL" id="KAH8377893.1"/>
    </source>
</evidence>
<dbReference type="InterPro" id="IPR001806">
    <property type="entry name" value="Small_GTPase"/>
</dbReference>
<organism evidence="1 2">
    <name type="scientific">Drosophila rubida</name>
    <dbReference type="NCBI Taxonomy" id="30044"/>
    <lineage>
        <taxon>Eukaryota</taxon>
        <taxon>Metazoa</taxon>
        <taxon>Ecdysozoa</taxon>
        <taxon>Arthropoda</taxon>
        <taxon>Hexapoda</taxon>
        <taxon>Insecta</taxon>
        <taxon>Pterygota</taxon>
        <taxon>Neoptera</taxon>
        <taxon>Endopterygota</taxon>
        <taxon>Diptera</taxon>
        <taxon>Brachycera</taxon>
        <taxon>Muscomorpha</taxon>
        <taxon>Ephydroidea</taxon>
        <taxon>Drosophilidae</taxon>
        <taxon>Drosophila</taxon>
    </lineage>
</organism>
<dbReference type="SUPFAM" id="SSF52540">
    <property type="entry name" value="P-loop containing nucleoside triphosphate hydrolases"/>
    <property type="match status" value="1"/>
</dbReference>
<dbReference type="Gene3D" id="3.40.50.300">
    <property type="entry name" value="P-loop containing nucleotide triphosphate hydrolases"/>
    <property type="match status" value="1"/>
</dbReference>
<dbReference type="InterPro" id="IPR027417">
    <property type="entry name" value="P-loop_NTPase"/>
</dbReference>
<dbReference type="GO" id="GO:0005525">
    <property type="term" value="F:GTP binding"/>
    <property type="evidence" value="ECO:0007669"/>
    <property type="project" value="InterPro"/>
</dbReference>
<dbReference type="AlphaFoldDB" id="A0AAD4K5P5"/>
<dbReference type="Pfam" id="PF00071">
    <property type="entry name" value="Ras"/>
    <property type="match status" value="1"/>
</dbReference>
<proteinExistence type="predicted"/>
<evidence type="ECO:0000313" key="2">
    <source>
        <dbReference type="Proteomes" id="UP001200034"/>
    </source>
</evidence>
<protein>
    <submittedName>
        <fullName evidence="1">Uncharacterized protein</fullName>
    </submittedName>
</protein>
<gene>
    <name evidence="1" type="ORF">KR093_007739</name>
</gene>